<keyword evidence="1" id="KW-0732">Signal</keyword>
<evidence type="ECO:0000256" key="1">
    <source>
        <dbReference type="SAM" id="SignalP"/>
    </source>
</evidence>
<evidence type="ECO:0000313" key="2">
    <source>
        <dbReference type="EMBL" id="PVU91499.1"/>
    </source>
</evidence>
<feature type="signal peptide" evidence="1">
    <location>
        <begin position="1"/>
        <end position="18"/>
    </location>
</feature>
<protein>
    <submittedName>
        <fullName evidence="2">Uncharacterized protein</fullName>
    </submittedName>
</protein>
<feature type="chain" id="PRO_5036323594" evidence="1">
    <location>
        <begin position="19"/>
        <end position="324"/>
    </location>
</feature>
<proteinExistence type="predicted"/>
<dbReference type="EMBL" id="MBFT01000154">
    <property type="protein sequence ID" value="PVU96279.1"/>
    <property type="molecule type" value="Genomic_DNA"/>
</dbReference>
<keyword evidence="4" id="KW-1185">Reference proteome</keyword>
<dbReference type="EMBL" id="MBFT01000413">
    <property type="protein sequence ID" value="PVU91499.1"/>
    <property type="molecule type" value="Genomic_DNA"/>
</dbReference>
<evidence type="ECO:0000313" key="4">
    <source>
        <dbReference type="Proteomes" id="UP000245699"/>
    </source>
</evidence>
<accession>A0A2T9YGR5</accession>
<evidence type="ECO:0000313" key="3">
    <source>
        <dbReference type="EMBL" id="PVU96279.1"/>
    </source>
</evidence>
<dbReference type="Proteomes" id="UP000245699">
    <property type="component" value="Unassembled WGS sequence"/>
</dbReference>
<sequence>MFGVKTLFLAVLATSASAKNVDTFNESNISVLQTDAVNKNLANAIKVDLTTLALPVDLATSRLYIALNLTSPADIYVGFTPTINIDANMYELKFGYSGESGIARAFGGPLVATGPVLGSSPNTPVILGIEIDPFGTIKMGTGTTMTVPLSTVLSSYNDTTPLPAYKFLSIYTVGGTVTMNSQLYSAKYVTANGEIVPPKTITTTYYYTNTNTQFTTYTVSASTTLSFQETYPTTIPSTAGTDVQTSFATNLQYSSPPLETSMITQFGTVDVTSIVGGSPVTSIIQSTNTVPLTAQITQQSTRTTVINLTTTECCRFKWVKDKKC</sequence>
<gene>
    <name evidence="3" type="ORF">BB559_002439</name>
    <name evidence="2" type="ORF">BB559_004101</name>
</gene>
<reference evidence="2 4" key="1">
    <citation type="journal article" date="2018" name="MBio">
        <title>Comparative Genomics Reveals the Core Gene Toolbox for the Fungus-Insect Symbiosis.</title>
        <authorList>
            <person name="Wang Y."/>
            <person name="Stata M."/>
            <person name="Wang W."/>
            <person name="Stajich J.E."/>
            <person name="White M.M."/>
            <person name="Moncalvo J.M."/>
        </authorList>
    </citation>
    <scope>NUCLEOTIDE SEQUENCE [LARGE SCALE GENOMIC DNA]</scope>
    <source>
        <strain evidence="2 4">AUS-77-4</strain>
    </source>
</reference>
<name>A0A2T9YGR5_9FUNG</name>
<comment type="caution">
    <text evidence="2">The sequence shown here is derived from an EMBL/GenBank/DDBJ whole genome shotgun (WGS) entry which is preliminary data.</text>
</comment>
<organism evidence="2 4">
    <name type="scientific">Furculomyces boomerangus</name>
    <dbReference type="NCBI Taxonomy" id="61424"/>
    <lineage>
        <taxon>Eukaryota</taxon>
        <taxon>Fungi</taxon>
        <taxon>Fungi incertae sedis</taxon>
        <taxon>Zoopagomycota</taxon>
        <taxon>Kickxellomycotina</taxon>
        <taxon>Harpellomycetes</taxon>
        <taxon>Harpellales</taxon>
        <taxon>Harpellaceae</taxon>
        <taxon>Furculomyces</taxon>
    </lineage>
</organism>
<dbReference type="AlphaFoldDB" id="A0A2T9YGR5"/>